<dbReference type="PIRSF" id="PIRSF004761">
    <property type="entry name" value="Hydrgn_mat_HypA"/>
    <property type="match status" value="1"/>
</dbReference>
<comment type="function">
    <text evidence="4">Involved in the maturation of [NiFe] hydrogenases. Required for nickel insertion into the metal center of the hydrogenase.</text>
</comment>
<dbReference type="Proteomes" id="UP000271003">
    <property type="component" value="Chromosome"/>
</dbReference>
<evidence type="ECO:0000313" key="7">
    <source>
        <dbReference type="Proteomes" id="UP000271003"/>
    </source>
</evidence>
<organism evidence="6 7">
    <name type="scientific">Sutterella megalosphaeroides</name>
    <dbReference type="NCBI Taxonomy" id="2494234"/>
    <lineage>
        <taxon>Bacteria</taxon>
        <taxon>Pseudomonadati</taxon>
        <taxon>Pseudomonadota</taxon>
        <taxon>Betaproteobacteria</taxon>
        <taxon>Burkholderiales</taxon>
        <taxon>Sutterellaceae</taxon>
        <taxon>Sutterella</taxon>
    </lineage>
</organism>
<dbReference type="InterPro" id="IPR000688">
    <property type="entry name" value="HypA/HybF"/>
</dbReference>
<dbReference type="PANTHER" id="PTHR34535">
    <property type="entry name" value="HYDROGENASE MATURATION FACTOR HYPA"/>
    <property type="match status" value="1"/>
</dbReference>
<dbReference type="OrthoDB" id="288014at2"/>
<dbReference type="HAMAP" id="MF_00213">
    <property type="entry name" value="HypA_HybF"/>
    <property type="match status" value="1"/>
</dbReference>
<feature type="binding site" evidence="4">
    <location>
        <position position="73"/>
    </location>
    <ligand>
        <name>Zn(2+)</name>
        <dbReference type="ChEBI" id="CHEBI:29105"/>
    </ligand>
</feature>
<keyword evidence="2 4" id="KW-0479">Metal-binding</keyword>
<sequence length="135" mass="14195">MHELSIAEGIIDIVERTARANNVRRVKRVEAAVGELAAVDPAALFFAWESVRKGGPADAAELVLTPVPGAAWCHTCAETVPLHRYGDPCPKCGGYQMTATGGDELKVTGIVEALDEEANEPAEPDGKSESADGLP</sequence>
<dbReference type="KEGG" id="sutt:SUTMEG_15130"/>
<dbReference type="GO" id="GO:0016151">
    <property type="term" value="F:nickel cation binding"/>
    <property type="evidence" value="ECO:0007669"/>
    <property type="project" value="UniProtKB-UniRule"/>
</dbReference>
<dbReference type="GO" id="GO:0008270">
    <property type="term" value="F:zinc ion binding"/>
    <property type="evidence" value="ECO:0007669"/>
    <property type="project" value="UniProtKB-UniRule"/>
</dbReference>
<evidence type="ECO:0000256" key="2">
    <source>
        <dbReference type="ARBA" id="ARBA00022723"/>
    </source>
</evidence>
<protein>
    <recommendedName>
        <fullName evidence="4">Hydrogenase maturation factor HypA</fullName>
    </recommendedName>
</protein>
<name>A0A2Z6IBH6_9BURK</name>
<reference evidence="6 7" key="1">
    <citation type="journal article" date="2018" name="Int. J. Syst. Evol. Microbiol.">
        <title>Mesosutterella multiformis gen. nov., sp. nov., a member of the family Sutterellaceae and Sutterella megalosphaeroides sp. nov., isolated from human faeces.</title>
        <authorList>
            <person name="Sakamoto M."/>
            <person name="Ikeyama N."/>
            <person name="Kunihiro T."/>
            <person name="Iino T."/>
            <person name="Yuki M."/>
            <person name="Ohkuma M."/>
        </authorList>
    </citation>
    <scope>NUCLEOTIDE SEQUENCE [LARGE SCALE GENOMIC DNA]</scope>
    <source>
        <strain evidence="6 7">6FBBBH3</strain>
    </source>
</reference>
<dbReference type="GO" id="GO:0051604">
    <property type="term" value="P:protein maturation"/>
    <property type="evidence" value="ECO:0007669"/>
    <property type="project" value="InterPro"/>
</dbReference>
<keyword evidence="7" id="KW-1185">Reference proteome</keyword>
<evidence type="ECO:0000256" key="4">
    <source>
        <dbReference type="HAMAP-Rule" id="MF_00213"/>
    </source>
</evidence>
<evidence type="ECO:0000256" key="5">
    <source>
        <dbReference type="SAM" id="MobiDB-lite"/>
    </source>
</evidence>
<feature type="region of interest" description="Disordered" evidence="5">
    <location>
        <begin position="116"/>
        <end position="135"/>
    </location>
</feature>
<gene>
    <name evidence="6" type="primary">hypA2</name>
    <name evidence="4" type="synonym">hypA</name>
    <name evidence="6" type="ORF">SUTMEG_15130</name>
</gene>
<dbReference type="AlphaFoldDB" id="A0A2Z6IBH6"/>
<accession>A0A2Z6IBH6</accession>
<feature type="binding site" evidence="4">
    <location>
        <position position="92"/>
    </location>
    <ligand>
        <name>Zn(2+)</name>
        <dbReference type="ChEBI" id="CHEBI:29105"/>
    </ligand>
</feature>
<dbReference type="PANTHER" id="PTHR34535:SF3">
    <property type="entry name" value="HYDROGENASE MATURATION FACTOR HYPA"/>
    <property type="match status" value="1"/>
</dbReference>
<feature type="binding site" evidence="4">
    <location>
        <position position="76"/>
    </location>
    <ligand>
        <name>Zn(2+)</name>
        <dbReference type="ChEBI" id="CHEBI:29105"/>
    </ligand>
</feature>
<feature type="binding site" evidence="4">
    <location>
        <position position="2"/>
    </location>
    <ligand>
        <name>Ni(2+)</name>
        <dbReference type="ChEBI" id="CHEBI:49786"/>
    </ligand>
</feature>
<evidence type="ECO:0000313" key="6">
    <source>
        <dbReference type="EMBL" id="BBF23622.1"/>
    </source>
</evidence>
<dbReference type="Pfam" id="PF01155">
    <property type="entry name" value="HypA"/>
    <property type="match status" value="1"/>
</dbReference>
<evidence type="ECO:0000256" key="3">
    <source>
        <dbReference type="ARBA" id="ARBA00022833"/>
    </source>
</evidence>
<proteinExistence type="inferred from homology"/>
<comment type="similarity">
    <text evidence="4">Belongs to the HypA/HybF family.</text>
</comment>
<feature type="binding site" evidence="4">
    <location>
        <position position="89"/>
    </location>
    <ligand>
        <name>Zn(2+)</name>
        <dbReference type="ChEBI" id="CHEBI:29105"/>
    </ligand>
</feature>
<dbReference type="EMBL" id="AP018786">
    <property type="protein sequence ID" value="BBF23622.1"/>
    <property type="molecule type" value="Genomic_DNA"/>
</dbReference>
<dbReference type="RefSeq" id="WP_120177209.1">
    <property type="nucleotide sequence ID" value="NZ_AP018786.1"/>
</dbReference>
<feature type="compositionally biased region" description="Basic and acidic residues" evidence="5">
    <location>
        <begin position="124"/>
        <end position="135"/>
    </location>
</feature>
<keyword evidence="3 4" id="KW-0862">Zinc</keyword>
<dbReference type="Gene3D" id="3.30.2320.80">
    <property type="match status" value="1"/>
</dbReference>
<keyword evidence="1 4" id="KW-0533">Nickel</keyword>
<evidence type="ECO:0000256" key="1">
    <source>
        <dbReference type="ARBA" id="ARBA00022596"/>
    </source>
</evidence>